<organism evidence="2 3">
    <name type="scientific">Symbiodinium natans</name>
    <dbReference type="NCBI Taxonomy" id="878477"/>
    <lineage>
        <taxon>Eukaryota</taxon>
        <taxon>Sar</taxon>
        <taxon>Alveolata</taxon>
        <taxon>Dinophyceae</taxon>
        <taxon>Suessiales</taxon>
        <taxon>Symbiodiniaceae</taxon>
        <taxon>Symbiodinium</taxon>
    </lineage>
</organism>
<dbReference type="EMBL" id="CAJNDS010002669">
    <property type="protein sequence ID" value="CAE7561274.1"/>
    <property type="molecule type" value="Genomic_DNA"/>
</dbReference>
<feature type="compositionally biased region" description="Basic and acidic residues" evidence="1">
    <location>
        <begin position="135"/>
        <end position="147"/>
    </location>
</feature>
<keyword evidence="3" id="KW-1185">Reference proteome</keyword>
<proteinExistence type="predicted"/>
<dbReference type="Proteomes" id="UP000604046">
    <property type="component" value="Unassembled WGS sequence"/>
</dbReference>
<dbReference type="OrthoDB" id="427821at2759"/>
<feature type="region of interest" description="Disordered" evidence="1">
    <location>
        <begin position="125"/>
        <end position="147"/>
    </location>
</feature>
<accession>A0A812U8E2</accession>
<reference evidence="2" key="1">
    <citation type="submission" date="2021-02" db="EMBL/GenBank/DDBJ databases">
        <authorList>
            <person name="Dougan E. K."/>
            <person name="Rhodes N."/>
            <person name="Thang M."/>
            <person name="Chan C."/>
        </authorList>
    </citation>
    <scope>NUCLEOTIDE SEQUENCE</scope>
</reference>
<evidence type="ECO:0000313" key="3">
    <source>
        <dbReference type="Proteomes" id="UP000604046"/>
    </source>
</evidence>
<gene>
    <name evidence="2" type="primary">Zmynd10</name>
    <name evidence="2" type="ORF">SNAT2548_LOCUS31662</name>
</gene>
<dbReference type="AlphaFoldDB" id="A0A812U8E2"/>
<protein>
    <submittedName>
        <fullName evidence="2">Zmynd10 protein</fullName>
    </submittedName>
</protein>
<comment type="caution">
    <text evidence="2">The sequence shown here is derived from an EMBL/GenBank/DDBJ whole genome shotgun (WGS) entry which is preliminary data.</text>
</comment>
<evidence type="ECO:0000313" key="2">
    <source>
        <dbReference type="EMBL" id="CAE7561274.1"/>
    </source>
</evidence>
<evidence type="ECO:0000256" key="1">
    <source>
        <dbReference type="SAM" id="MobiDB-lite"/>
    </source>
</evidence>
<name>A0A812U8E2_9DINO</name>
<sequence length="257" mass="28787">MPQICMNCHGIDIRWSLPWRQRQLSSHRLQSQQMQRQRHHRELLVTLVLFRSSHGLPSVNVCRSQASTGDMFTYSVPMKILQAFLEATPDAALQSKLCVHRFTHKMSNTYGKKAVEAAIPDGEWMRSESSSRIPARPEADDSEADNLRRGEELVSNASKRLSGDAVPSNIPSRLSDAQQAAEMIGNLRTSIERRVILKAGETLEEKELRELAMDLVTDAVTAAGLDQVIGIQLWARDTATDFVKAAARKLEVKVREA</sequence>